<evidence type="ECO:0000256" key="4">
    <source>
        <dbReference type="ARBA" id="ARBA00023002"/>
    </source>
</evidence>
<dbReference type="InterPro" id="IPR050416">
    <property type="entry name" value="FAD-linked_Oxidoreductase"/>
</dbReference>
<dbReference type="EMBL" id="JAQQWM010000001">
    <property type="protein sequence ID" value="KAK8081270.1"/>
    <property type="molecule type" value="Genomic_DNA"/>
</dbReference>
<organism evidence="7 8">
    <name type="scientific">Apiospora saccharicola</name>
    <dbReference type="NCBI Taxonomy" id="335842"/>
    <lineage>
        <taxon>Eukaryota</taxon>
        <taxon>Fungi</taxon>
        <taxon>Dikarya</taxon>
        <taxon>Ascomycota</taxon>
        <taxon>Pezizomycotina</taxon>
        <taxon>Sordariomycetes</taxon>
        <taxon>Xylariomycetidae</taxon>
        <taxon>Amphisphaeriales</taxon>
        <taxon>Apiosporaceae</taxon>
        <taxon>Apiospora</taxon>
    </lineage>
</organism>
<dbReference type="PANTHER" id="PTHR42973:SF53">
    <property type="entry name" value="FAD-BINDING PCMH-TYPE DOMAIN-CONTAINING PROTEIN-RELATED"/>
    <property type="match status" value="1"/>
</dbReference>
<protein>
    <submittedName>
        <fullName evidence="7">FAD binding domain-containing protein</fullName>
    </submittedName>
</protein>
<evidence type="ECO:0000256" key="5">
    <source>
        <dbReference type="SAM" id="SignalP"/>
    </source>
</evidence>
<evidence type="ECO:0000313" key="7">
    <source>
        <dbReference type="EMBL" id="KAK8081270.1"/>
    </source>
</evidence>
<keyword evidence="3" id="KW-0274">FAD</keyword>
<proteinExistence type="inferred from homology"/>
<keyword evidence="8" id="KW-1185">Reference proteome</keyword>
<keyword evidence="2" id="KW-0285">Flavoprotein</keyword>
<dbReference type="InterPro" id="IPR016166">
    <property type="entry name" value="FAD-bd_PCMH"/>
</dbReference>
<feature type="signal peptide" evidence="5">
    <location>
        <begin position="1"/>
        <end position="22"/>
    </location>
</feature>
<dbReference type="PANTHER" id="PTHR42973">
    <property type="entry name" value="BINDING OXIDOREDUCTASE, PUTATIVE (AFU_ORTHOLOGUE AFUA_1G17690)-RELATED"/>
    <property type="match status" value="1"/>
</dbReference>
<gene>
    <name evidence="7" type="ORF">PG996_000051</name>
</gene>
<dbReference type="Gene3D" id="3.30.43.10">
    <property type="entry name" value="Uridine Diphospho-n-acetylenolpyruvylglucosamine Reductase, domain 2"/>
    <property type="match status" value="1"/>
</dbReference>
<dbReference type="InterPro" id="IPR036318">
    <property type="entry name" value="FAD-bd_PCMH-like_sf"/>
</dbReference>
<dbReference type="InterPro" id="IPR006094">
    <property type="entry name" value="Oxid_FAD_bind_N"/>
</dbReference>
<dbReference type="Gene3D" id="3.30.465.10">
    <property type="match status" value="1"/>
</dbReference>
<accession>A0ABR1WCN9</accession>
<dbReference type="InterPro" id="IPR016169">
    <property type="entry name" value="FAD-bd_PCMH_sub2"/>
</dbReference>
<evidence type="ECO:0000256" key="2">
    <source>
        <dbReference type="ARBA" id="ARBA00022630"/>
    </source>
</evidence>
<dbReference type="SUPFAM" id="SSF56176">
    <property type="entry name" value="FAD-binding/transporter-associated domain-like"/>
    <property type="match status" value="1"/>
</dbReference>
<keyword evidence="5" id="KW-0732">Signal</keyword>
<dbReference type="InterPro" id="IPR016167">
    <property type="entry name" value="FAD-bd_PCMH_sub1"/>
</dbReference>
<sequence length="508" mass="55019">MRSTLLRVAFAVLAVSAPETAATGPDGLLGCKALAASGLGDGILLPSTPGNGYHESVESYYGLGSREIKPTCVFRPRTAQHVSRAIKALSKLPWVRIAVRGGGHSTWPNNNIADGVTMDLGLLDQTQVHLPTTPHAPPIAAVGAGSRWAAALLEVEKYGLSINAGRVANVGVAGLTLGAGLSFHSGRRGFTCDDVANYEVVLAPSGQIVNANAKQNPDLFKALKGGGGNFGIVTRFDFAAFPAGKLYGGMATTSWDYRDTILDSFVRLVSINEQHPADSQIVIYMYEAASRSLTVSSTPVNTDGNANSTSFEPMAAVPWLVDSRKIQTYSDLAASMADPGGDYYMWFSLCFQNNKRVIDKATELFERLRDEVQRGNMEADVHRLIWVFQQLPKHYAQKNPGGNVLGVDKTLTEDAIVWLGEANVKTAKAKAVFQGKMSKISEELEGYAESIGAATQWRYMNYVNQDQDPIKSYGRENIAFMKRVAAKYDPQGFFQTRVPGGFKISHVR</sequence>
<evidence type="ECO:0000313" key="8">
    <source>
        <dbReference type="Proteomes" id="UP001446871"/>
    </source>
</evidence>
<name>A0ABR1WCN9_9PEZI</name>
<reference evidence="7 8" key="1">
    <citation type="submission" date="2023-01" db="EMBL/GenBank/DDBJ databases">
        <title>Analysis of 21 Apiospora genomes using comparative genomics revels a genus with tremendous synthesis potential of carbohydrate active enzymes and secondary metabolites.</title>
        <authorList>
            <person name="Sorensen T."/>
        </authorList>
    </citation>
    <scope>NUCLEOTIDE SEQUENCE [LARGE SCALE GENOMIC DNA]</scope>
    <source>
        <strain evidence="7 8">CBS 83171</strain>
    </source>
</reference>
<evidence type="ECO:0000256" key="1">
    <source>
        <dbReference type="ARBA" id="ARBA00005466"/>
    </source>
</evidence>
<feature type="chain" id="PRO_5047483746" evidence="5">
    <location>
        <begin position="23"/>
        <end position="508"/>
    </location>
</feature>
<dbReference type="Pfam" id="PF01565">
    <property type="entry name" value="FAD_binding_4"/>
    <property type="match status" value="1"/>
</dbReference>
<dbReference type="PROSITE" id="PS51387">
    <property type="entry name" value="FAD_PCMH"/>
    <property type="match status" value="1"/>
</dbReference>
<evidence type="ECO:0000256" key="3">
    <source>
        <dbReference type="ARBA" id="ARBA00022827"/>
    </source>
</evidence>
<evidence type="ECO:0000259" key="6">
    <source>
        <dbReference type="PROSITE" id="PS51387"/>
    </source>
</evidence>
<keyword evidence="4" id="KW-0560">Oxidoreductase</keyword>
<dbReference type="Gene3D" id="3.40.462.20">
    <property type="match status" value="1"/>
</dbReference>
<comment type="similarity">
    <text evidence="1">Belongs to the oxygen-dependent FAD-linked oxidoreductase family.</text>
</comment>
<comment type="caution">
    <text evidence="7">The sequence shown here is derived from an EMBL/GenBank/DDBJ whole genome shotgun (WGS) entry which is preliminary data.</text>
</comment>
<dbReference type="Proteomes" id="UP001446871">
    <property type="component" value="Unassembled WGS sequence"/>
</dbReference>
<feature type="domain" description="FAD-binding PCMH-type" evidence="6">
    <location>
        <begin position="66"/>
        <end position="243"/>
    </location>
</feature>